<evidence type="ECO:0008006" key="5">
    <source>
        <dbReference type="Google" id="ProtNLM"/>
    </source>
</evidence>
<reference evidence="3 4" key="1">
    <citation type="submission" date="2017-05" db="EMBL/GenBank/DDBJ databases">
        <title>The complete genome sequence of Deinococcus ficus isolated from the rhizosphere of the Ficus religiosa L. in Taiwan.</title>
        <authorList>
            <person name="Wu K.-M."/>
            <person name="Liao T.-L."/>
            <person name="Liu Y.-M."/>
            <person name="Young C.-C."/>
            <person name="Tsai S.-F."/>
        </authorList>
    </citation>
    <scope>NUCLEOTIDE SEQUENCE [LARGE SCALE GENOMIC DNA]</scope>
    <source>
        <strain evidence="3 4">CC-FR2-10</strain>
        <plasmid evidence="4">pdfi3</plasmid>
    </source>
</reference>
<evidence type="ECO:0000256" key="1">
    <source>
        <dbReference type="SAM" id="MobiDB-lite"/>
    </source>
</evidence>
<dbReference type="RefSeq" id="WP_027462736.1">
    <property type="nucleotide sequence ID" value="NZ_CP021084.1"/>
</dbReference>
<protein>
    <recommendedName>
        <fullName evidence="5">DUF302 domain-containing protein</fullName>
    </recommendedName>
</protein>
<sequence length="197" mass="21177">MKTTHAILTALALSAAVQAQNLPASQLQGIPPGVPRRADGSPDTSKFVKGPDGLYYSPNMTPAQRAQMAAIMQEQAAAAKPYSTSMIEAVNVVMNEPKKVSVLAFGLPRELITALGRAALHVPVNMLSINVSYDIPRVNQAAVRGNPGDQQQITLIATSQHYITYDRRGVKVYKLPQPTSALHDHIALMRSKLTGGR</sequence>
<organism evidence="3 4">
    <name type="scientific">Deinococcus ficus</name>
    <dbReference type="NCBI Taxonomy" id="317577"/>
    <lineage>
        <taxon>Bacteria</taxon>
        <taxon>Thermotogati</taxon>
        <taxon>Deinococcota</taxon>
        <taxon>Deinococci</taxon>
        <taxon>Deinococcales</taxon>
        <taxon>Deinococcaceae</taxon>
        <taxon>Deinococcus</taxon>
    </lineage>
</organism>
<feature type="signal peptide" evidence="2">
    <location>
        <begin position="1"/>
        <end position="19"/>
    </location>
</feature>
<feature type="chain" id="PRO_5011291454" description="DUF302 domain-containing protein" evidence="2">
    <location>
        <begin position="20"/>
        <end position="197"/>
    </location>
</feature>
<dbReference type="KEGG" id="dfc:DFI_19025"/>
<dbReference type="EMBL" id="CP021084">
    <property type="protein sequence ID" value="ASN83292.1"/>
    <property type="molecule type" value="Genomic_DNA"/>
</dbReference>
<gene>
    <name evidence="3" type="ORF">DFI_19025</name>
</gene>
<accession>A0A221T314</accession>
<keyword evidence="4" id="KW-1185">Reference proteome</keyword>
<evidence type="ECO:0000313" key="3">
    <source>
        <dbReference type="EMBL" id="ASN83292.1"/>
    </source>
</evidence>
<keyword evidence="3" id="KW-0614">Plasmid</keyword>
<feature type="region of interest" description="Disordered" evidence="1">
    <location>
        <begin position="29"/>
        <end position="51"/>
    </location>
</feature>
<proteinExistence type="predicted"/>
<dbReference type="Proteomes" id="UP000259030">
    <property type="component" value="Plasmid pDFI3"/>
</dbReference>
<evidence type="ECO:0000256" key="2">
    <source>
        <dbReference type="SAM" id="SignalP"/>
    </source>
</evidence>
<name>A0A221T314_9DEIO</name>
<dbReference type="AlphaFoldDB" id="A0A221T314"/>
<evidence type="ECO:0000313" key="4">
    <source>
        <dbReference type="Proteomes" id="UP000259030"/>
    </source>
</evidence>
<keyword evidence="2" id="KW-0732">Signal</keyword>
<geneLocation type="plasmid" evidence="4">
    <name>pdfi3</name>
</geneLocation>